<proteinExistence type="inferred from homology"/>
<keyword evidence="9" id="KW-1185">Reference proteome</keyword>
<name>A0A2B4SSA9_STYPI</name>
<dbReference type="GO" id="GO:0046854">
    <property type="term" value="P:phosphatidylinositol phosphate biosynthetic process"/>
    <property type="evidence" value="ECO:0007669"/>
    <property type="project" value="TreeGrafter"/>
</dbReference>
<keyword evidence="5" id="KW-0067">ATP-binding</keyword>
<protein>
    <recommendedName>
        <fullName evidence="6">Kinase</fullName>
        <ecNumber evidence="6">2.7.-.-</ecNumber>
    </recommendedName>
</protein>
<dbReference type="STRING" id="50429.A0A2B4SSA9"/>
<evidence type="ECO:0000313" key="9">
    <source>
        <dbReference type="Proteomes" id="UP000225706"/>
    </source>
</evidence>
<dbReference type="AlphaFoldDB" id="A0A2B4SSA9"/>
<keyword evidence="2 6" id="KW-0808">Transferase</keyword>
<accession>A0A2B4SSA9</accession>
<evidence type="ECO:0000256" key="1">
    <source>
        <dbReference type="ARBA" id="ARBA00007374"/>
    </source>
</evidence>
<feature type="compositionally biased region" description="Basic and acidic residues" evidence="7">
    <location>
        <begin position="257"/>
        <end position="271"/>
    </location>
</feature>
<evidence type="ECO:0000256" key="2">
    <source>
        <dbReference type="ARBA" id="ARBA00022679"/>
    </source>
</evidence>
<comment type="similarity">
    <text evidence="1 6">Belongs to the inositol phosphokinase (IPK) family.</text>
</comment>
<feature type="compositionally biased region" description="Polar residues" evidence="7">
    <location>
        <begin position="124"/>
        <end position="133"/>
    </location>
</feature>
<dbReference type="Proteomes" id="UP000225706">
    <property type="component" value="Unassembled WGS sequence"/>
</dbReference>
<feature type="compositionally biased region" description="Basic and acidic residues" evidence="7">
    <location>
        <begin position="105"/>
        <end position="120"/>
    </location>
</feature>
<dbReference type="GO" id="GO:0005634">
    <property type="term" value="C:nucleus"/>
    <property type="evidence" value="ECO:0007669"/>
    <property type="project" value="TreeGrafter"/>
</dbReference>
<gene>
    <name evidence="8" type="primary">Itpkb</name>
    <name evidence="8" type="ORF">AWC38_SpisGene2399</name>
</gene>
<evidence type="ECO:0000256" key="4">
    <source>
        <dbReference type="ARBA" id="ARBA00022777"/>
    </source>
</evidence>
<dbReference type="GO" id="GO:0000828">
    <property type="term" value="F:inositol hexakisphosphate kinase activity"/>
    <property type="evidence" value="ECO:0007669"/>
    <property type="project" value="TreeGrafter"/>
</dbReference>
<dbReference type="Pfam" id="PF03770">
    <property type="entry name" value="IPK"/>
    <property type="match status" value="1"/>
</dbReference>
<keyword evidence="4 6" id="KW-0418">Kinase</keyword>
<evidence type="ECO:0000256" key="5">
    <source>
        <dbReference type="ARBA" id="ARBA00022840"/>
    </source>
</evidence>
<dbReference type="SUPFAM" id="SSF56104">
    <property type="entry name" value="SAICAR synthase-like"/>
    <property type="match status" value="1"/>
</dbReference>
<feature type="region of interest" description="Disordered" evidence="7">
    <location>
        <begin position="101"/>
        <end position="136"/>
    </location>
</feature>
<dbReference type="InterPro" id="IPR038286">
    <property type="entry name" value="IPK_sf"/>
</dbReference>
<dbReference type="EMBL" id="LSMT01000019">
    <property type="protein sequence ID" value="PFX32791.1"/>
    <property type="molecule type" value="Genomic_DNA"/>
</dbReference>
<comment type="caution">
    <text evidence="8">The sequence shown here is derived from an EMBL/GenBank/DDBJ whole genome shotgun (WGS) entry which is preliminary data.</text>
</comment>
<dbReference type="EC" id="2.7.-.-" evidence="6"/>
<organism evidence="8 9">
    <name type="scientific">Stylophora pistillata</name>
    <name type="common">Smooth cauliflower coral</name>
    <dbReference type="NCBI Taxonomy" id="50429"/>
    <lineage>
        <taxon>Eukaryota</taxon>
        <taxon>Metazoa</taxon>
        <taxon>Cnidaria</taxon>
        <taxon>Anthozoa</taxon>
        <taxon>Hexacorallia</taxon>
        <taxon>Scleractinia</taxon>
        <taxon>Astrocoeniina</taxon>
        <taxon>Pocilloporidae</taxon>
        <taxon>Stylophora</taxon>
    </lineage>
</organism>
<dbReference type="Gene3D" id="3.30.470.160">
    <property type="entry name" value="Inositol polyphosphate kinase"/>
    <property type="match status" value="1"/>
</dbReference>
<feature type="region of interest" description="Disordered" evidence="7">
    <location>
        <begin position="157"/>
        <end position="176"/>
    </location>
</feature>
<sequence>MSDRRKTWRSTSTTGAFVEEILHKYNCHSETDNFFSRMSSQALADRIASLKGHVFSNTNSHSDNCDQTNNCEGGEIDLSNNTPPLRQCMLTYADVEYNQSTLQADSKKPTKDSDQREQTRPSHCASNTKTNGGNLDLSAGINSNLALTLTSRTIPGDDEFGLPTRSPASSSCDKTDDNEDVICLDQSNQLATTPVVVITPAVMEECVVEGKTIDMLDTNGDLSASMLAKDGTDTCSLSSYGSCSENEILTDDEPSDDEMRQPLDDKSDKTHSHWKKIRSMIHWSPFVQNFKKKYPWVQLAGHQGCFKPGENGTILKKSTDKERECLERLMKDILRPYIPEYKREVNKGGERYLEMQDLLQEFESPSVMDCKMGIRTYLEDELAKAKSKPRKDLFQKMVEVDPSEPTEEEKREGGITKPRYMQWREQLSSTSSLGFRIEGIKKGDEKPNKDFKKTRTKEDVDKVFTEFIGDDDQIRKKYIRRLKAIGATLESSPFFRSHEVVGSSLLFVHDADGQASVWMIDFGKTTPLQEGMWLNHRTAWEEGNHEDGYLWGLDNMVDIWSQR</sequence>
<dbReference type="FunFam" id="3.30.470.160:FF:000001">
    <property type="entry name" value="Kinase"/>
    <property type="match status" value="1"/>
</dbReference>
<dbReference type="InterPro" id="IPR005522">
    <property type="entry name" value="IPK"/>
</dbReference>
<evidence type="ECO:0000256" key="6">
    <source>
        <dbReference type="RuleBase" id="RU363090"/>
    </source>
</evidence>
<dbReference type="GO" id="GO:0005737">
    <property type="term" value="C:cytoplasm"/>
    <property type="evidence" value="ECO:0007669"/>
    <property type="project" value="TreeGrafter"/>
</dbReference>
<dbReference type="GO" id="GO:0005524">
    <property type="term" value="F:ATP binding"/>
    <property type="evidence" value="ECO:0007669"/>
    <property type="project" value="UniProtKB-KW"/>
</dbReference>
<evidence type="ECO:0000313" key="8">
    <source>
        <dbReference type="EMBL" id="PFX32791.1"/>
    </source>
</evidence>
<reference evidence="9" key="1">
    <citation type="journal article" date="2017" name="bioRxiv">
        <title>Comparative analysis of the genomes of Stylophora pistillata and Acropora digitifera provides evidence for extensive differences between species of corals.</title>
        <authorList>
            <person name="Voolstra C.R."/>
            <person name="Li Y."/>
            <person name="Liew Y.J."/>
            <person name="Baumgarten S."/>
            <person name="Zoccola D."/>
            <person name="Flot J.-F."/>
            <person name="Tambutte S."/>
            <person name="Allemand D."/>
            <person name="Aranda M."/>
        </authorList>
    </citation>
    <scope>NUCLEOTIDE SEQUENCE [LARGE SCALE GENOMIC DNA]</scope>
</reference>
<dbReference type="OrthoDB" id="338650at2759"/>
<keyword evidence="3" id="KW-0547">Nucleotide-binding</keyword>
<feature type="region of interest" description="Disordered" evidence="7">
    <location>
        <begin position="245"/>
        <end position="271"/>
    </location>
</feature>
<dbReference type="PANTHER" id="PTHR12400">
    <property type="entry name" value="INOSITOL POLYPHOSPHATE KINASE"/>
    <property type="match status" value="1"/>
</dbReference>
<evidence type="ECO:0000256" key="7">
    <source>
        <dbReference type="SAM" id="MobiDB-lite"/>
    </source>
</evidence>
<dbReference type="PANTHER" id="PTHR12400:SF26">
    <property type="entry name" value="KINASE"/>
    <property type="match status" value="1"/>
</dbReference>
<evidence type="ECO:0000256" key="3">
    <source>
        <dbReference type="ARBA" id="ARBA00022741"/>
    </source>
</evidence>
<dbReference type="GO" id="GO:0032958">
    <property type="term" value="P:inositol phosphate biosynthetic process"/>
    <property type="evidence" value="ECO:0007669"/>
    <property type="project" value="InterPro"/>
</dbReference>